<dbReference type="EMBL" id="GBXM01076634">
    <property type="protein sequence ID" value="JAH31943.1"/>
    <property type="molecule type" value="Transcribed_RNA"/>
</dbReference>
<proteinExistence type="predicted"/>
<name>A0A0E9RUJ9_ANGAN</name>
<organism evidence="1">
    <name type="scientific">Anguilla anguilla</name>
    <name type="common">European freshwater eel</name>
    <name type="synonym">Muraena anguilla</name>
    <dbReference type="NCBI Taxonomy" id="7936"/>
    <lineage>
        <taxon>Eukaryota</taxon>
        <taxon>Metazoa</taxon>
        <taxon>Chordata</taxon>
        <taxon>Craniata</taxon>
        <taxon>Vertebrata</taxon>
        <taxon>Euteleostomi</taxon>
        <taxon>Actinopterygii</taxon>
        <taxon>Neopterygii</taxon>
        <taxon>Teleostei</taxon>
        <taxon>Anguilliformes</taxon>
        <taxon>Anguillidae</taxon>
        <taxon>Anguilla</taxon>
    </lineage>
</organism>
<protein>
    <submittedName>
        <fullName evidence="1">Uncharacterized protein</fullName>
    </submittedName>
</protein>
<dbReference type="AlphaFoldDB" id="A0A0E9RUJ9"/>
<evidence type="ECO:0000313" key="1">
    <source>
        <dbReference type="EMBL" id="JAH31943.1"/>
    </source>
</evidence>
<reference evidence="1" key="1">
    <citation type="submission" date="2014-11" db="EMBL/GenBank/DDBJ databases">
        <authorList>
            <person name="Amaro Gonzalez C."/>
        </authorList>
    </citation>
    <scope>NUCLEOTIDE SEQUENCE</scope>
</reference>
<dbReference type="EMBL" id="GBXM01065278">
    <property type="protein sequence ID" value="JAH43299.1"/>
    <property type="molecule type" value="Transcribed_RNA"/>
</dbReference>
<sequence length="38" mass="4436">MVCQWCSIVRVKELGFQRQGCRFDSQVGHCCCTLEQRT</sequence>
<reference evidence="1" key="2">
    <citation type="journal article" date="2015" name="Fish Shellfish Immunol.">
        <title>Early steps in the European eel (Anguilla anguilla)-Vibrio vulnificus interaction in the gills: Role of the RtxA13 toxin.</title>
        <authorList>
            <person name="Callol A."/>
            <person name="Pajuelo D."/>
            <person name="Ebbesson L."/>
            <person name="Teles M."/>
            <person name="MacKenzie S."/>
            <person name="Amaro C."/>
        </authorList>
    </citation>
    <scope>NUCLEOTIDE SEQUENCE</scope>
</reference>
<accession>A0A0E9RUJ9</accession>